<evidence type="ECO:0000256" key="10">
    <source>
        <dbReference type="RuleBase" id="RU003369"/>
    </source>
</evidence>
<dbReference type="SUPFAM" id="SSF56327">
    <property type="entry name" value="LDH C-terminal domain-like"/>
    <property type="match status" value="1"/>
</dbReference>
<dbReference type="HOGENOM" id="CLU_045401_1_1_9"/>
<accession>L0K5P2</accession>
<evidence type="ECO:0000256" key="6">
    <source>
        <dbReference type="ARBA" id="ARBA00049258"/>
    </source>
</evidence>
<comment type="pathway">
    <text evidence="1">Fermentation; pyruvate fermentation to lactate; (S)-lactate from pyruvate: step 1/1.</text>
</comment>
<name>L0K5P2_HALHC</name>
<dbReference type="InterPro" id="IPR036291">
    <property type="entry name" value="NAD(P)-bd_dom_sf"/>
</dbReference>
<dbReference type="Proteomes" id="UP000010880">
    <property type="component" value="Chromosome"/>
</dbReference>
<feature type="active site" description="Proton acceptor" evidence="8">
    <location>
        <position position="173"/>
    </location>
</feature>
<comment type="similarity">
    <text evidence="2">Belongs to the LDH/MDH superfamily. LDH family.</text>
</comment>
<feature type="domain" description="Lactate/malate dehydrogenase C-terminal" evidence="12">
    <location>
        <begin position="143"/>
        <end position="308"/>
    </location>
</feature>
<evidence type="ECO:0000313" key="13">
    <source>
        <dbReference type="EMBL" id="AGB40311.1"/>
    </source>
</evidence>
<dbReference type="InterPro" id="IPR022383">
    <property type="entry name" value="Lactate/malate_DH_C"/>
</dbReference>
<dbReference type="NCBIfam" id="TIGR01771">
    <property type="entry name" value="L-LDH-NAD"/>
    <property type="match status" value="1"/>
</dbReference>
<dbReference type="EMBL" id="CP003359">
    <property type="protein sequence ID" value="AGB40311.1"/>
    <property type="molecule type" value="Genomic_DNA"/>
</dbReference>
<proteinExistence type="inferred from homology"/>
<dbReference type="STRING" id="748449.Halha_0300"/>
<evidence type="ECO:0000256" key="8">
    <source>
        <dbReference type="PIRSR" id="PIRSR000102-1"/>
    </source>
</evidence>
<protein>
    <recommendedName>
        <fullName evidence="3 7">L-lactate dehydrogenase</fullName>
        <ecNumber evidence="3 7">1.1.1.27</ecNumber>
    </recommendedName>
</protein>
<reference evidence="14" key="1">
    <citation type="submission" date="2012-02" db="EMBL/GenBank/DDBJ databases">
        <title>The complete genome of Halobacteroides halobius DSM 5150.</title>
        <authorList>
            <person name="Lucas S."/>
            <person name="Copeland A."/>
            <person name="Lapidus A."/>
            <person name="Glavina del Rio T."/>
            <person name="Dalin E."/>
            <person name="Tice H."/>
            <person name="Bruce D."/>
            <person name="Goodwin L."/>
            <person name="Pitluck S."/>
            <person name="Peters L."/>
            <person name="Mikhailova N."/>
            <person name="Gu W."/>
            <person name="Kyrpides N."/>
            <person name="Mavromatis K."/>
            <person name="Ivanova N."/>
            <person name="Brettin T."/>
            <person name="Detter J.C."/>
            <person name="Han C."/>
            <person name="Larimer F."/>
            <person name="Land M."/>
            <person name="Hauser L."/>
            <person name="Markowitz V."/>
            <person name="Cheng J.-F."/>
            <person name="Hugenholtz P."/>
            <person name="Woyke T."/>
            <person name="Wu D."/>
            <person name="Tindall B."/>
            <person name="Pomrenke H."/>
            <person name="Brambilla E."/>
            <person name="Klenk H.-P."/>
            <person name="Eisen J.A."/>
        </authorList>
    </citation>
    <scope>NUCLEOTIDE SEQUENCE [LARGE SCALE GENOMIC DNA]</scope>
    <source>
        <strain evidence="14">ATCC 35273 / DSM 5150 / MD-1</strain>
    </source>
</reference>
<evidence type="ECO:0000256" key="5">
    <source>
        <dbReference type="ARBA" id="ARBA00023027"/>
    </source>
</evidence>
<dbReference type="SUPFAM" id="SSF51735">
    <property type="entry name" value="NAD(P)-binding Rossmann-fold domains"/>
    <property type="match status" value="1"/>
</dbReference>
<feature type="binding site" evidence="9">
    <location>
        <begin position="117"/>
        <end position="119"/>
    </location>
    <ligand>
        <name>NAD(+)</name>
        <dbReference type="ChEBI" id="CHEBI:57540"/>
    </ligand>
</feature>
<evidence type="ECO:0000256" key="7">
    <source>
        <dbReference type="NCBIfam" id="TIGR01771"/>
    </source>
</evidence>
<dbReference type="Pfam" id="PF00056">
    <property type="entry name" value="Ldh_1_N"/>
    <property type="match status" value="1"/>
</dbReference>
<feature type="binding site" evidence="9">
    <location>
        <begin position="7"/>
        <end position="12"/>
    </location>
    <ligand>
        <name>NAD(+)</name>
        <dbReference type="ChEBI" id="CHEBI:57540"/>
    </ligand>
</feature>
<dbReference type="KEGG" id="hhl:Halha_0300"/>
<dbReference type="Gene3D" id="3.90.110.10">
    <property type="entry name" value="Lactate dehydrogenase/glycoside hydrolase, family 4, C-terminal"/>
    <property type="match status" value="1"/>
</dbReference>
<dbReference type="InterPro" id="IPR011304">
    <property type="entry name" value="L-lactate_DH"/>
</dbReference>
<dbReference type="Pfam" id="PF02866">
    <property type="entry name" value="Ldh_1_C"/>
    <property type="match status" value="1"/>
</dbReference>
<dbReference type="OrthoDB" id="9802969at2"/>
<feature type="domain" description="Lactate/malate dehydrogenase N-terminal" evidence="11">
    <location>
        <begin position="1"/>
        <end position="140"/>
    </location>
</feature>
<organism evidence="13 14">
    <name type="scientific">Halobacteroides halobius (strain ATCC 35273 / DSM 5150 / MD-1)</name>
    <dbReference type="NCBI Taxonomy" id="748449"/>
    <lineage>
        <taxon>Bacteria</taxon>
        <taxon>Bacillati</taxon>
        <taxon>Bacillota</taxon>
        <taxon>Clostridia</taxon>
        <taxon>Halanaerobiales</taxon>
        <taxon>Halobacteroidaceae</taxon>
        <taxon>Halobacteroides</taxon>
    </lineage>
</organism>
<evidence type="ECO:0000259" key="11">
    <source>
        <dbReference type="Pfam" id="PF00056"/>
    </source>
</evidence>
<dbReference type="GO" id="GO:0004459">
    <property type="term" value="F:L-lactate dehydrogenase (NAD+) activity"/>
    <property type="evidence" value="ECO:0007669"/>
    <property type="project" value="UniProtKB-UniRule"/>
</dbReference>
<dbReference type="AlphaFoldDB" id="L0K5P2"/>
<dbReference type="PATRIC" id="fig|748449.3.peg.279"/>
<gene>
    <name evidence="13" type="ordered locus">Halha_0300</name>
</gene>
<evidence type="ECO:0000256" key="1">
    <source>
        <dbReference type="ARBA" id="ARBA00004843"/>
    </source>
</evidence>
<dbReference type="PRINTS" id="PR00086">
    <property type="entry name" value="LLDHDRGNASE"/>
</dbReference>
<feature type="binding site" evidence="9">
    <location>
        <position position="94"/>
    </location>
    <ligand>
        <name>NAD(+)</name>
        <dbReference type="ChEBI" id="CHEBI:57540"/>
    </ligand>
</feature>
<dbReference type="GO" id="GO:0006089">
    <property type="term" value="P:lactate metabolic process"/>
    <property type="evidence" value="ECO:0007669"/>
    <property type="project" value="TreeGrafter"/>
</dbReference>
<dbReference type="RefSeq" id="WP_015326037.1">
    <property type="nucleotide sequence ID" value="NC_019978.1"/>
</dbReference>
<evidence type="ECO:0000256" key="4">
    <source>
        <dbReference type="ARBA" id="ARBA00023002"/>
    </source>
</evidence>
<dbReference type="GO" id="GO:0005737">
    <property type="term" value="C:cytoplasm"/>
    <property type="evidence" value="ECO:0007669"/>
    <property type="project" value="UniProtKB-UniRule"/>
</dbReference>
<dbReference type="InterPro" id="IPR001236">
    <property type="entry name" value="Lactate/malate_DH_N"/>
</dbReference>
<dbReference type="InterPro" id="IPR001557">
    <property type="entry name" value="L-lactate/malate_DH"/>
</dbReference>
<keyword evidence="14" id="KW-1185">Reference proteome</keyword>
<dbReference type="Gene3D" id="3.40.50.720">
    <property type="entry name" value="NAD(P)-binding Rossmann-like Domain"/>
    <property type="match status" value="1"/>
</dbReference>
<dbReference type="InterPro" id="IPR015955">
    <property type="entry name" value="Lactate_DH/Glyco_Ohase_4_C"/>
</dbReference>
<dbReference type="PIRSF" id="PIRSF000102">
    <property type="entry name" value="Lac_mal_DH"/>
    <property type="match status" value="1"/>
</dbReference>
<keyword evidence="4 10" id="KW-0560">Oxidoreductase</keyword>
<evidence type="ECO:0000313" key="14">
    <source>
        <dbReference type="Proteomes" id="UP000010880"/>
    </source>
</evidence>
<evidence type="ECO:0000256" key="2">
    <source>
        <dbReference type="ARBA" id="ARBA00006054"/>
    </source>
</evidence>
<evidence type="ECO:0000259" key="12">
    <source>
        <dbReference type="Pfam" id="PF02866"/>
    </source>
</evidence>
<dbReference type="UniPathway" id="UPA00554">
    <property type="reaction ID" value="UER00611"/>
</dbReference>
<dbReference type="eggNOG" id="COG0039">
    <property type="taxonomic scope" value="Bacteria"/>
</dbReference>
<evidence type="ECO:0000256" key="3">
    <source>
        <dbReference type="ARBA" id="ARBA00012967"/>
    </source>
</evidence>
<dbReference type="PANTHER" id="PTHR43128">
    <property type="entry name" value="L-2-HYDROXYCARBOXYLATE DEHYDROGENASE (NAD(P)(+))"/>
    <property type="match status" value="1"/>
</dbReference>
<feature type="binding site" evidence="9">
    <location>
        <position position="32"/>
    </location>
    <ligand>
        <name>NAD(+)</name>
        <dbReference type="ChEBI" id="CHEBI:57540"/>
    </ligand>
</feature>
<dbReference type="PANTHER" id="PTHR43128:SF16">
    <property type="entry name" value="L-LACTATE DEHYDROGENASE"/>
    <property type="match status" value="1"/>
</dbReference>
<comment type="catalytic activity">
    <reaction evidence="6">
        <text>(S)-lactate + NAD(+) = pyruvate + NADH + H(+)</text>
        <dbReference type="Rhea" id="RHEA:23444"/>
        <dbReference type="ChEBI" id="CHEBI:15361"/>
        <dbReference type="ChEBI" id="CHEBI:15378"/>
        <dbReference type="ChEBI" id="CHEBI:16651"/>
        <dbReference type="ChEBI" id="CHEBI:57540"/>
        <dbReference type="ChEBI" id="CHEBI:57945"/>
        <dbReference type="EC" id="1.1.1.27"/>
    </reaction>
</comment>
<dbReference type="GO" id="GO:0006096">
    <property type="term" value="P:glycolytic process"/>
    <property type="evidence" value="ECO:0007669"/>
    <property type="project" value="UniProtKB-UniRule"/>
</dbReference>
<keyword evidence="5 9" id="KW-0520">NAD</keyword>
<dbReference type="EC" id="1.1.1.27" evidence="3 7"/>
<evidence type="ECO:0000256" key="9">
    <source>
        <dbReference type="PIRSR" id="PIRSR000102-3"/>
    </source>
</evidence>
<sequence length="310" mass="33964">MKVVVIGAGMVGSDVTGRLLAQGSISEIVLVDINQDKAEGEVMDYSHTTSYNYNPSASLEVGDYSDCQGADLIVLTAGPSIKEGQSRRDLALQNAQVTKEIMEQIIKYTTDALIIPVTNPVDVVTYTAVKSGYDRDKVIGTGTIVDSARLMRIIGNKYQLDPKNIFGYILGEHGKVSFVPWSIAGICGYDFETFAQIRGLDVELNKKKITKQVQQIGFDIWKKKGYTNHGIAAGVARIVKAISLDEEAVLPVSVYLDREYEIEGVALSVPCIIGEQGIEKILEFPLTKEELKKLEDAAKSLENTIKEIKV</sequence>